<reference evidence="3" key="1">
    <citation type="journal article" date="2019" name="Int. J. Syst. Evol. Microbiol.">
        <title>The Global Catalogue of Microorganisms (GCM) 10K type strain sequencing project: providing services to taxonomists for standard genome sequencing and annotation.</title>
        <authorList>
            <consortium name="The Broad Institute Genomics Platform"/>
            <consortium name="The Broad Institute Genome Sequencing Center for Infectious Disease"/>
            <person name="Wu L."/>
            <person name="Ma J."/>
        </authorList>
    </citation>
    <scope>NUCLEOTIDE SEQUENCE [LARGE SCALE GENOMIC DNA]</scope>
    <source>
        <strain evidence="3">CCUG 56401</strain>
    </source>
</reference>
<organism evidence="2 3">
    <name type="scientific">Saccharopolyspora rosea</name>
    <dbReference type="NCBI Taxonomy" id="524884"/>
    <lineage>
        <taxon>Bacteria</taxon>
        <taxon>Bacillati</taxon>
        <taxon>Actinomycetota</taxon>
        <taxon>Actinomycetes</taxon>
        <taxon>Pseudonocardiales</taxon>
        <taxon>Pseudonocardiaceae</taxon>
        <taxon>Saccharopolyspora</taxon>
    </lineage>
</organism>
<dbReference type="Pfam" id="PF14119">
    <property type="entry name" value="DUF4288"/>
    <property type="match status" value="1"/>
</dbReference>
<dbReference type="Proteomes" id="UP001597018">
    <property type="component" value="Unassembled WGS sequence"/>
</dbReference>
<dbReference type="EMBL" id="JBHTIW010000002">
    <property type="protein sequence ID" value="MFD0919196.1"/>
    <property type="molecule type" value="Genomic_DNA"/>
</dbReference>
<sequence>MSSNEPGEVGSIDIGPGTIDPREFQVQPHSVEPDYYLAVLLLESTSDDPGHRPLYEESFVLVKAESEDEAREKATDHGKELETSYEDEHHRPVTWRFKELVEVRALEDTTFDDGTELFSRFFRDYSAYRSFNAEEP</sequence>
<feature type="region of interest" description="Disordered" evidence="1">
    <location>
        <begin position="1"/>
        <end position="26"/>
    </location>
</feature>
<keyword evidence="3" id="KW-1185">Reference proteome</keyword>
<proteinExistence type="predicted"/>
<feature type="region of interest" description="Disordered" evidence="1">
    <location>
        <begin position="65"/>
        <end position="88"/>
    </location>
</feature>
<evidence type="ECO:0000256" key="1">
    <source>
        <dbReference type="SAM" id="MobiDB-lite"/>
    </source>
</evidence>
<gene>
    <name evidence="2" type="ORF">ACFQ16_05525</name>
</gene>
<dbReference type="InterPro" id="IPR025630">
    <property type="entry name" value="DUF4288"/>
</dbReference>
<feature type="compositionally biased region" description="Basic and acidic residues" evidence="1">
    <location>
        <begin position="70"/>
        <end position="88"/>
    </location>
</feature>
<evidence type="ECO:0000313" key="3">
    <source>
        <dbReference type="Proteomes" id="UP001597018"/>
    </source>
</evidence>
<comment type="caution">
    <text evidence="2">The sequence shown here is derived from an EMBL/GenBank/DDBJ whole genome shotgun (WGS) entry which is preliminary data.</text>
</comment>
<name>A0ABW3FQX5_9PSEU</name>
<evidence type="ECO:0000313" key="2">
    <source>
        <dbReference type="EMBL" id="MFD0919196.1"/>
    </source>
</evidence>
<dbReference type="RefSeq" id="WP_345601331.1">
    <property type="nucleotide sequence ID" value="NZ_BAABLT010000033.1"/>
</dbReference>
<accession>A0ABW3FQX5</accession>
<protein>
    <submittedName>
        <fullName evidence="2">DUF4288 domain-containing protein</fullName>
    </submittedName>
</protein>